<reference evidence="2" key="1">
    <citation type="submission" date="2009-12" db="EMBL/GenBank/DDBJ databases">
        <title>Complete sequence of Treponema primitia strain ZAS-2.</title>
        <authorList>
            <person name="Tetu S.G."/>
            <person name="Matson E."/>
            <person name="Ren Q."/>
            <person name="Seshadri R."/>
            <person name="Elbourne L."/>
            <person name="Hassan K.A."/>
            <person name="Durkin A."/>
            <person name="Radune D."/>
            <person name="Mohamoud Y."/>
            <person name="Shay R."/>
            <person name="Jin S."/>
            <person name="Zhang X."/>
            <person name="Lucey K."/>
            <person name="Ballor N.R."/>
            <person name="Ottesen E."/>
            <person name="Rosenthal R."/>
            <person name="Allen A."/>
            <person name="Leadbetter J.R."/>
            <person name="Paulsen I.T."/>
        </authorList>
    </citation>
    <scope>NUCLEOTIDE SEQUENCE [LARGE SCALE GENOMIC DNA]</scope>
    <source>
        <strain evidence="2">ATCC BAA-887 / DSM 12427 / ZAS-2</strain>
    </source>
</reference>
<sequence>MKPPCLGVVNRFFRTAWPRSASLPEKYFLPILVSVKNRVNFTFF</sequence>
<dbReference type="Proteomes" id="UP000009223">
    <property type="component" value="Chromosome"/>
</dbReference>
<dbReference type="KEGG" id="tpi:TREPR_1933"/>
<reference evidence="1 2" key="2">
    <citation type="journal article" date="2011" name="ISME J.">
        <title>RNA-seq reveals cooperative metabolic interactions between two termite-gut spirochete species in co-culture.</title>
        <authorList>
            <person name="Rosenthal A.Z."/>
            <person name="Matson E.G."/>
            <person name="Eldar A."/>
            <person name="Leadbetter J.R."/>
        </authorList>
    </citation>
    <scope>NUCLEOTIDE SEQUENCE [LARGE SCALE GENOMIC DNA]</scope>
    <source>
        <strain evidence="2">ATCC BAA-887 / DSM 12427 / ZAS-2</strain>
    </source>
</reference>
<gene>
    <name evidence="1" type="ordered locus">TREPR_1933</name>
</gene>
<dbReference type="AlphaFoldDB" id="F5YKK1"/>
<keyword evidence="2" id="KW-1185">Reference proteome</keyword>
<dbReference type="HOGENOM" id="CLU_3223472_0_0_12"/>
<evidence type="ECO:0000313" key="1">
    <source>
        <dbReference type="EMBL" id="AEF85602.1"/>
    </source>
</evidence>
<evidence type="ECO:0000313" key="2">
    <source>
        <dbReference type="Proteomes" id="UP000009223"/>
    </source>
</evidence>
<protein>
    <submittedName>
        <fullName evidence="1">Uncharacterized protein</fullName>
    </submittedName>
</protein>
<name>F5YKK1_TREPZ</name>
<organism evidence="1 2">
    <name type="scientific">Treponema primitia (strain ATCC BAA-887 / DSM 12427 / ZAS-2)</name>
    <dbReference type="NCBI Taxonomy" id="545694"/>
    <lineage>
        <taxon>Bacteria</taxon>
        <taxon>Pseudomonadati</taxon>
        <taxon>Spirochaetota</taxon>
        <taxon>Spirochaetia</taxon>
        <taxon>Spirochaetales</taxon>
        <taxon>Treponemataceae</taxon>
        <taxon>Treponema</taxon>
    </lineage>
</organism>
<accession>F5YKK1</accession>
<proteinExistence type="predicted"/>
<dbReference type="EMBL" id="CP001843">
    <property type="protein sequence ID" value="AEF85602.1"/>
    <property type="molecule type" value="Genomic_DNA"/>
</dbReference>